<accession>A0AAD8KZ26</accession>
<dbReference type="AlphaFoldDB" id="A0AAD8KZ26"/>
<organism evidence="2 3">
    <name type="scientific">Tagetes erecta</name>
    <name type="common">African marigold</name>
    <dbReference type="NCBI Taxonomy" id="13708"/>
    <lineage>
        <taxon>Eukaryota</taxon>
        <taxon>Viridiplantae</taxon>
        <taxon>Streptophyta</taxon>
        <taxon>Embryophyta</taxon>
        <taxon>Tracheophyta</taxon>
        <taxon>Spermatophyta</taxon>
        <taxon>Magnoliopsida</taxon>
        <taxon>eudicotyledons</taxon>
        <taxon>Gunneridae</taxon>
        <taxon>Pentapetalae</taxon>
        <taxon>asterids</taxon>
        <taxon>campanulids</taxon>
        <taxon>Asterales</taxon>
        <taxon>Asteraceae</taxon>
        <taxon>Asteroideae</taxon>
        <taxon>Heliantheae alliance</taxon>
        <taxon>Tageteae</taxon>
        <taxon>Tagetes</taxon>
    </lineage>
</organism>
<gene>
    <name evidence="2" type="ORF">QVD17_11989</name>
</gene>
<proteinExistence type="predicted"/>
<keyword evidence="1" id="KW-0472">Membrane</keyword>
<sequence length="147" mass="16357">MERTTNLKSNGFSAVILSLISSQFPVCVLLWLLGFRISDLPLSDCSYGLLSREAFGALIMKDVGEPPPLLSWIGVLKEAFIRVAYLKTTLASYLEMEQVDAKKLQEKMKAWCNVCLRLSLNPDLCNNSGSSFVVVAYIPDSLIDLMF</sequence>
<keyword evidence="1" id="KW-1133">Transmembrane helix</keyword>
<keyword evidence="3" id="KW-1185">Reference proteome</keyword>
<keyword evidence="1" id="KW-0812">Transmembrane</keyword>
<dbReference type="Proteomes" id="UP001229421">
    <property type="component" value="Unassembled WGS sequence"/>
</dbReference>
<comment type="caution">
    <text evidence="2">The sequence shown here is derived from an EMBL/GenBank/DDBJ whole genome shotgun (WGS) entry which is preliminary data.</text>
</comment>
<protein>
    <submittedName>
        <fullName evidence="2">Uncharacterized protein</fullName>
    </submittedName>
</protein>
<feature type="transmembrane region" description="Helical" evidence="1">
    <location>
        <begin position="12"/>
        <end position="33"/>
    </location>
</feature>
<evidence type="ECO:0000313" key="2">
    <source>
        <dbReference type="EMBL" id="KAK1429771.1"/>
    </source>
</evidence>
<evidence type="ECO:0000313" key="3">
    <source>
        <dbReference type="Proteomes" id="UP001229421"/>
    </source>
</evidence>
<reference evidence="2" key="1">
    <citation type="journal article" date="2023" name="bioRxiv">
        <title>Improved chromosome-level genome assembly for marigold (Tagetes erecta).</title>
        <authorList>
            <person name="Jiang F."/>
            <person name="Yuan L."/>
            <person name="Wang S."/>
            <person name="Wang H."/>
            <person name="Xu D."/>
            <person name="Wang A."/>
            <person name="Fan W."/>
        </authorList>
    </citation>
    <scope>NUCLEOTIDE SEQUENCE</scope>
    <source>
        <strain evidence="2">WSJ</strain>
        <tissue evidence="2">Leaf</tissue>
    </source>
</reference>
<name>A0AAD8KZ26_TARER</name>
<evidence type="ECO:0000256" key="1">
    <source>
        <dbReference type="SAM" id="Phobius"/>
    </source>
</evidence>
<dbReference type="EMBL" id="JAUHHV010000003">
    <property type="protein sequence ID" value="KAK1429771.1"/>
    <property type="molecule type" value="Genomic_DNA"/>
</dbReference>